<dbReference type="PANTHER" id="PTHR12468:SF2">
    <property type="entry name" value="GPI MANNOSYLTRANSFERASE 2"/>
    <property type="match status" value="1"/>
</dbReference>
<proteinExistence type="predicted"/>
<evidence type="ECO:0000256" key="7">
    <source>
        <dbReference type="ARBA" id="ARBA00022824"/>
    </source>
</evidence>
<comment type="caution">
    <text evidence="11">The sequence shown here is derived from an EMBL/GenBank/DDBJ whole genome shotgun (WGS) entry which is preliminary data.</text>
</comment>
<dbReference type="EMBL" id="WFLM01000004">
    <property type="protein sequence ID" value="KAB8038069.1"/>
    <property type="molecule type" value="Genomic_DNA"/>
</dbReference>
<comment type="pathway">
    <text evidence="2">Glycolipid biosynthesis; glycosylphosphatidylinositol-anchor biosynthesis.</text>
</comment>
<dbReference type="GO" id="GO:0016020">
    <property type="term" value="C:membrane"/>
    <property type="evidence" value="ECO:0007669"/>
    <property type="project" value="GOC"/>
</dbReference>
<dbReference type="GO" id="GO:0000009">
    <property type="term" value="F:alpha-1,6-mannosyltransferase activity"/>
    <property type="evidence" value="ECO:0007669"/>
    <property type="project" value="InterPro"/>
</dbReference>
<keyword evidence="3" id="KW-0337">GPI-anchor biosynthesis</keyword>
<evidence type="ECO:0000256" key="9">
    <source>
        <dbReference type="ARBA" id="ARBA00023136"/>
    </source>
</evidence>
<feature type="transmembrane region" description="Helical" evidence="10">
    <location>
        <begin position="20"/>
        <end position="39"/>
    </location>
</feature>
<dbReference type="GO" id="GO:0031501">
    <property type="term" value="C:mannosyltransferase complex"/>
    <property type="evidence" value="ECO:0007669"/>
    <property type="project" value="TreeGrafter"/>
</dbReference>
<dbReference type="UniPathway" id="UPA00196"/>
<dbReference type="GO" id="GO:0004376">
    <property type="term" value="F:GPI mannosyltransferase activity"/>
    <property type="evidence" value="ECO:0007669"/>
    <property type="project" value="InterPro"/>
</dbReference>
<feature type="transmembrane region" description="Helical" evidence="10">
    <location>
        <begin position="133"/>
        <end position="151"/>
    </location>
</feature>
<reference evidence="11 12" key="1">
    <citation type="submission" date="2019-10" db="EMBL/GenBank/DDBJ databases">
        <title>New species of Slilvanegrellaceae.</title>
        <authorList>
            <person name="Pitt A."/>
            <person name="Hahn M.W."/>
        </authorList>
    </citation>
    <scope>NUCLEOTIDE SEQUENCE [LARGE SCALE GENOMIC DNA]</scope>
    <source>
        <strain evidence="11 12">SP-Ram-0.45-NSY-1</strain>
    </source>
</reference>
<evidence type="ECO:0000256" key="4">
    <source>
        <dbReference type="ARBA" id="ARBA00022676"/>
    </source>
</evidence>
<feature type="transmembrane region" description="Helical" evidence="10">
    <location>
        <begin position="341"/>
        <end position="359"/>
    </location>
</feature>
<dbReference type="Proteomes" id="UP000437748">
    <property type="component" value="Unassembled WGS sequence"/>
</dbReference>
<evidence type="ECO:0000256" key="1">
    <source>
        <dbReference type="ARBA" id="ARBA00004477"/>
    </source>
</evidence>
<dbReference type="InterPro" id="IPR007315">
    <property type="entry name" value="PIG-V/Gpi18"/>
</dbReference>
<keyword evidence="6 10" id="KW-0812">Transmembrane</keyword>
<feature type="transmembrane region" description="Helical" evidence="10">
    <location>
        <begin position="299"/>
        <end position="320"/>
    </location>
</feature>
<evidence type="ECO:0000256" key="5">
    <source>
        <dbReference type="ARBA" id="ARBA00022679"/>
    </source>
</evidence>
<organism evidence="11 12">
    <name type="scientific">Silvanigrella paludirubra</name>
    <dbReference type="NCBI Taxonomy" id="2499159"/>
    <lineage>
        <taxon>Bacteria</taxon>
        <taxon>Pseudomonadati</taxon>
        <taxon>Bdellovibrionota</taxon>
        <taxon>Oligoflexia</taxon>
        <taxon>Silvanigrellales</taxon>
        <taxon>Silvanigrellaceae</taxon>
        <taxon>Silvanigrella</taxon>
    </lineage>
</organism>
<dbReference type="GO" id="GO:0006506">
    <property type="term" value="P:GPI anchor biosynthetic process"/>
    <property type="evidence" value="ECO:0007669"/>
    <property type="project" value="UniProtKB-UniPathway"/>
</dbReference>
<dbReference type="AlphaFoldDB" id="A0A6N6VR61"/>
<evidence type="ECO:0000256" key="10">
    <source>
        <dbReference type="SAM" id="Phobius"/>
    </source>
</evidence>
<evidence type="ECO:0000256" key="6">
    <source>
        <dbReference type="ARBA" id="ARBA00022692"/>
    </source>
</evidence>
<name>A0A6N6VR61_9BACT</name>
<keyword evidence="9 10" id="KW-0472">Membrane</keyword>
<evidence type="ECO:0000256" key="2">
    <source>
        <dbReference type="ARBA" id="ARBA00004687"/>
    </source>
</evidence>
<keyword evidence="4" id="KW-0328">Glycosyltransferase</keyword>
<keyword evidence="5" id="KW-0808">Transferase</keyword>
<evidence type="ECO:0008006" key="13">
    <source>
        <dbReference type="Google" id="ProtNLM"/>
    </source>
</evidence>
<sequence>MINLKEFFQKNNNYYLKKYIIILLIIYFLYHFSLWVLTIHSKDLTYQNALSNWDANWYNKIILEGYNEKSIAFYPLYPFIIKVISILLPFQIPAQFIGTVFSSILFIIFNIFILKIINNPEKHPEWLIPQTKYGYFFFLFAPSSYIFHSSHTESLYLLLSFLAFYYVNKNWILSSVLAGLCALTKNQGIFLSIAIACMIINSHELISDKIKKFILSGLISFSIYSIFLIYQYIVFSNPFAFLDAQKYFTSLTLSFSGYLNSFFDIIRYKDLTRFSIYESIYFYILFIFNFLLFKKSKPVFFYSLFCLLITPSVFSLMNAFRYTIFIFPLLFTLGDFLSKRNFIFLILLTIFLIYLNHQMTRNYVLSRWSY</sequence>
<gene>
    <name evidence="11" type="ORF">GCL60_12920</name>
</gene>
<feature type="transmembrane region" description="Helical" evidence="10">
    <location>
        <begin position="275"/>
        <end position="293"/>
    </location>
</feature>
<evidence type="ECO:0000313" key="12">
    <source>
        <dbReference type="Proteomes" id="UP000437748"/>
    </source>
</evidence>
<dbReference type="PANTHER" id="PTHR12468">
    <property type="entry name" value="GPI MANNOSYLTRANSFERASE 2"/>
    <property type="match status" value="1"/>
</dbReference>
<dbReference type="OrthoDB" id="5492047at2"/>
<keyword evidence="7" id="KW-0256">Endoplasmic reticulum</keyword>
<comment type="subcellular location">
    <subcellularLocation>
        <location evidence="1">Endoplasmic reticulum membrane</location>
        <topology evidence="1">Multi-pass membrane protein</topology>
    </subcellularLocation>
</comment>
<keyword evidence="12" id="KW-1185">Reference proteome</keyword>
<feature type="transmembrane region" description="Helical" evidence="10">
    <location>
        <begin position="171"/>
        <end position="201"/>
    </location>
</feature>
<protein>
    <recommendedName>
        <fullName evidence="13">Glycosyltransferase RgtA/B/C/D-like domain-containing protein</fullName>
    </recommendedName>
</protein>
<feature type="transmembrane region" description="Helical" evidence="10">
    <location>
        <begin position="213"/>
        <end position="235"/>
    </location>
</feature>
<accession>A0A6N6VR61</accession>
<keyword evidence="8 10" id="KW-1133">Transmembrane helix</keyword>
<evidence type="ECO:0000256" key="8">
    <source>
        <dbReference type="ARBA" id="ARBA00022989"/>
    </source>
</evidence>
<feature type="transmembrane region" description="Helical" evidence="10">
    <location>
        <begin position="96"/>
        <end position="113"/>
    </location>
</feature>
<evidence type="ECO:0000256" key="3">
    <source>
        <dbReference type="ARBA" id="ARBA00022502"/>
    </source>
</evidence>
<evidence type="ECO:0000313" key="11">
    <source>
        <dbReference type="EMBL" id="KAB8038069.1"/>
    </source>
</evidence>
<dbReference type="RefSeq" id="WP_153421146.1">
    <property type="nucleotide sequence ID" value="NZ_WFLM01000004.1"/>
</dbReference>